<evidence type="ECO:0000313" key="2">
    <source>
        <dbReference type="Proteomes" id="UP000011991"/>
    </source>
</evidence>
<dbReference type="AlphaFoldDB" id="M5RIV8"/>
<protein>
    <submittedName>
        <fullName evidence="1">Uncharacterized protein</fullName>
    </submittedName>
</protein>
<comment type="caution">
    <text evidence="1">The sequence shown here is derived from an EMBL/GenBank/DDBJ whole genome shotgun (WGS) entry which is preliminary data.</text>
</comment>
<name>M5RIV8_9BACT</name>
<dbReference type="EMBL" id="ANOG01000546">
    <property type="protein sequence ID" value="EMI19253.1"/>
    <property type="molecule type" value="Genomic_DNA"/>
</dbReference>
<keyword evidence="2" id="KW-1185">Reference proteome</keyword>
<gene>
    <name evidence="1" type="ORF">RMSM_03827</name>
</gene>
<accession>M5RIV8</accession>
<evidence type="ECO:0000313" key="1">
    <source>
        <dbReference type="EMBL" id="EMI19253.1"/>
    </source>
</evidence>
<dbReference type="PATRIC" id="fig|1265738.3.peg.3836"/>
<reference evidence="1 2" key="1">
    <citation type="journal article" date="2013" name="Mar. Genomics">
        <title>Expression of sulfatases in Rhodopirellula baltica and the diversity of sulfatases in the genus Rhodopirellula.</title>
        <authorList>
            <person name="Wegner C.E."/>
            <person name="Richter-Heitmann T."/>
            <person name="Klindworth A."/>
            <person name="Klockow C."/>
            <person name="Richter M."/>
            <person name="Achstetter T."/>
            <person name="Glockner F.O."/>
            <person name="Harder J."/>
        </authorList>
    </citation>
    <scope>NUCLEOTIDE SEQUENCE [LARGE SCALE GENOMIC DNA]</scope>
    <source>
        <strain evidence="1 2">SM1</strain>
    </source>
</reference>
<organism evidence="1 2">
    <name type="scientific">Rhodopirellula maiorica SM1</name>
    <dbReference type="NCBI Taxonomy" id="1265738"/>
    <lineage>
        <taxon>Bacteria</taxon>
        <taxon>Pseudomonadati</taxon>
        <taxon>Planctomycetota</taxon>
        <taxon>Planctomycetia</taxon>
        <taxon>Pirellulales</taxon>
        <taxon>Pirellulaceae</taxon>
        <taxon>Novipirellula</taxon>
    </lineage>
</organism>
<sequence length="89" mass="9702">MFPRNGSLENLETTDLCGLGDLFGGVKLLEILSRSSKVVPSTAASTILEVTGRLPQSSRQISFEEILLVVWRIAPVECQNHGGRMSDTK</sequence>
<proteinExistence type="predicted"/>
<dbReference type="Proteomes" id="UP000011991">
    <property type="component" value="Unassembled WGS sequence"/>
</dbReference>